<dbReference type="InterPro" id="IPR001579">
    <property type="entry name" value="Glyco_hydro_18_chit_AS"/>
</dbReference>
<dbReference type="InterPro" id="IPR050314">
    <property type="entry name" value="Glycosyl_Hydrlase_18"/>
</dbReference>
<name>A0A940X0J9_9GAMM</name>
<dbReference type="GO" id="GO:0005576">
    <property type="term" value="C:extracellular region"/>
    <property type="evidence" value="ECO:0007669"/>
    <property type="project" value="TreeGrafter"/>
</dbReference>
<evidence type="ECO:0000256" key="7">
    <source>
        <dbReference type="RuleBase" id="RU000489"/>
    </source>
</evidence>
<dbReference type="Gene3D" id="3.10.50.10">
    <property type="match status" value="1"/>
</dbReference>
<dbReference type="GO" id="GO:0006032">
    <property type="term" value="P:chitin catabolic process"/>
    <property type="evidence" value="ECO:0007669"/>
    <property type="project" value="UniProtKB-KW"/>
</dbReference>
<evidence type="ECO:0000256" key="4">
    <source>
        <dbReference type="ARBA" id="ARBA00023024"/>
    </source>
</evidence>
<keyword evidence="6" id="KW-0119">Carbohydrate metabolism</keyword>
<dbReference type="InterPro" id="IPR000677">
    <property type="entry name" value="Chitinase-like"/>
</dbReference>
<dbReference type="CDD" id="cd06548">
    <property type="entry name" value="GH18_chitinase"/>
    <property type="match status" value="1"/>
</dbReference>
<dbReference type="InterPro" id="IPR011583">
    <property type="entry name" value="Chitinase_II/V-like_cat"/>
</dbReference>
<evidence type="ECO:0000313" key="10">
    <source>
        <dbReference type="EMBL" id="MBP3983874.1"/>
    </source>
</evidence>
<organism evidence="10 11">
    <name type="scientific">Pseudoxanthomonas helianthi</name>
    <dbReference type="NCBI Taxonomy" id="1453541"/>
    <lineage>
        <taxon>Bacteria</taxon>
        <taxon>Pseudomonadati</taxon>
        <taxon>Pseudomonadota</taxon>
        <taxon>Gammaproteobacteria</taxon>
        <taxon>Lysobacterales</taxon>
        <taxon>Lysobacteraceae</taxon>
        <taxon>Pseudoxanthomonas</taxon>
    </lineage>
</organism>
<comment type="catalytic activity">
    <reaction evidence="1">
        <text>Random endo-hydrolysis of N-acetyl-beta-D-glucosaminide (1-&gt;4)-beta-linkages in chitin and chitodextrins.</text>
        <dbReference type="EC" id="3.2.1.14"/>
    </reaction>
</comment>
<dbReference type="GO" id="GO:0000272">
    <property type="term" value="P:polysaccharide catabolic process"/>
    <property type="evidence" value="ECO:0007669"/>
    <property type="project" value="UniProtKB-KW"/>
</dbReference>
<dbReference type="PROSITE" id="PS51910">
    <property type="entry name" value="GH18_2"/>
    <property type="match status" value="1"/>
</dbReference>
<dbReference type="Pfam" id="PF00704">
    <property type="entry name" value="Glyco_hydro_18"/>
    <property type="match status" value="1"/>
</dbReference>
<accession>A0A940X0J9</accession>
<reference evidence="10" key="1">
    <citation type="journal article" date="2016" name="Int. J. Syst. Evol. Microbiol.">
        <title>Pseudoxanthomonas helianthi sp. nov., isolated from roots of Jerusalem artichoke (Helianthus tuberosus).</title>
        <authorList>
            <person name="Kittiwongwattana C."/>
            <person name="Thawai C."/>
        </authorList>
    </citation>
    <scope>NUCLEOTIDE SEQUENCE</scope>
    <source>
        <strain evidence="10">110414</strain>
    </source>
</reference>
<dbReference type="SMART" id="SM00636">
    <property type="entry name" value="Glyco_18"/>
    <property type="match status" value="1"/>
</dbReference>
<evidence type="ECO:0000256" key="8">
    <source>
        <dbReference type="RuleBase" id="RU004453"/>
    </source>
</evidence>
<keyword evidence="3 7" id="KW-0378">Hydrolase</keyword>
<dbReference type="PRINTS" id="PR00551">
    <property type="entry name" value="2SGLOBULIN"/>
</dbReference>
<dbReference type="EC" id="3.2.1.14" evidence="2"/>
<evidence type="ECO:0000259" key="9">
    <source>
        <dbReference type="PROSITE" id="PS51910"/>
    </source>
</evidence>
<dbReference type="PANTHER" id="PTHR11177:SF317">
    <property type="entry name" value="CHITINASE 12-RELATED"/>
    <property type="match status" value="1"/>
</dbReference>
<gene>
    <name evidence="10" type="ORF">J5837_05480</name>
</gene>
<keyword evidence="5 7" id="KW-0326">Glycosidase</keyword>
<keyword evidence="4" id="KW-0146">Chitin degradation</keyword>
<dbReference type="InterPro" id="IPR001223">
    <property type="entry name" value="Glyco_hydro18_cat"/>
</dbReference>
<sequence length="373" mass="40780">MLSGLVCFAALAAHDAFASRRNDEPSFHVIGYVSDAKKLPPVSARKLDVINFAFAKVNPQHEVFLPGDTAPNSLATLTGLRKDNPQLKVVLSIGGWGAGNFSEAAATASARKTFIDTSTALMLAHDLDGLDIDWEYPTQPGPGISHSPADRENFSLLLEELRARLDVLGRKPRRHYLLTIAAADGKAAEGLELARIAKALDWINLMTYDFYGSLNPTTGHHAGLRPSALSPADGRNATRAVDEFLAGGVPPRKINLGLAFYGRRFGDVTPEHDGLYQPFASDGGYVTWQQIQRDFLGKGGFVRHWDEAAQSAWLWNAAERKMISYDDPQALKAKAAFVRERGLGGVMYWEQSTDPEEQLLDVVREALLATPAR</sequence>
<evidence type="ECO:0000313" key="11">
    <source>
        <dbReference type="Proteomes" id="UP000673447"/>
    </source>
</evidence>
<evidence type="ECO:0000256" key="3">
    <source>
        <dbReference type="ARBA" id="ARBA00022801"/>
    </source>
</evidence>
<dbReference type="GO" id="GO:0008843">
    <property type="term" value="F:endochitinase activity"/>
    <property type="evidence" value="ECO:0007669"/>
    <property type="project" value="UniProtKB-EC"/>
</dbReference>
<dbReference type="EMBL" id="JAGKTC010000001">
    <property type="protein sequence ID" value="MBP3983874.1"/>
    <property type="molecule type" value="Genomic_DNA"/>
</dbReference>
<dbReference type="SUPFAM" id="SSF51445">
    <property type="entry name" value="(Trans)glycosidases"/>
    <property type="match status" value="1"/>
</dbReference>
<evidence type="ECO:0000256" key="6">
    <source>
        <dbReference type="ARBA" id="ARBA00023326"/>
    </source>
</evidence>
<keyword evidence="11" id="KW-1185">Reference proteome</keyword>
<evidence type="ECO:0000256" key="5">
    <source>
        <dbReference type="ARBA" id="ARBA00023295"/>
    </source>
</evidence>
<dbReference type="PANTHER" id="PTHR11177">
    <property type="entry name" value="CHITINASE"/>
    <property type="match status" value="1"/>
</dbReference>
<dbReference type="Proteomes" id="UP000673447">
    <property type="component" value="Unassembled WGS sequence"/>
</dbReference>
<feature type="domain" description="GH18" evidence="9">
    <location>
        <begin position="27"/>
        <end position="370"/>
    </location>
</feature>
<proteinExistence type="inferred from homology"/>
<dbReference type="InterPro" id="IPR017853">
    <property type="entry name" value="GH"/>
</dbReference>
<evidence type="ECO:0000256" key="1">
    <source>
        <dbReference type="ARBA" id="ARBA00000822"/>
    </source>
</evidence>
<evidence type="ECO:0000256" key="2">
    <source>
        <dbReference type="ARBA" id="ARBA00012729"/>
    </source>
</evidence>
<dbReference type="GO" id="GO:0008061">
    <property type="term" value="F:chitin binding"/>
    <property type="evidence" value="ECO:0007669"/>
    <property type="project" value="InterPro"/>
</dbReference>
<dbReference type="InterPro" id="IPR029070">
    <property type="entry name" value="Chitinase_insertion_sf"/>
</dbReference>
<dbReference type="SUPFAM" id="SSF54556">
    <property type="entry name" value="Chitinase insertion domain"/>
    <property type="match status" value="1"/>
</dbReference>
<dbReference type="AlphaFoldDB" id="A0A940X0J9"/>
<comment type="similarity">
    <text evidence="8">Belongs to the glycosyl hydrolase 18 family.</text>
</comment>
<comment type="caution">
    <text evidence="10">The sequence shown here is derived from an EMBL/GenBank/DDBJ whole genome shotgun (WGS) entry which is preliminary data.</text>
</comment>
<keyword evidence="6" id="KW-0624">Polysaccharide degradation</keyword>
<dbReference type="Gene3D" id="3.20.20.80">
    <property type="entry name" value="Glycosidases"/>
    <property type="match status" value="1"/>
</dbReference>
<reference evidence="10" key="2">
    <citation type="submission" date="2021-03" db="EMBL/GenBank/DDBJ databases">
        <authorList>
            <person name="Cao W."/>
        </authorList>
    </citation>
    <scope>NUCLEOTIDE SEQUENCE</scope>
    <source>
        <strain evidence="10">110414</strain>
    </source>
</reference>
<protein>
    <recommendedName>
        <fullName evidence="2">chitinase</fullName>
        <ecNumber evidence="2">3.2.1.14</ecNumber>
    </recommendedName>
</protein>
<dbReference type="PROSITE" id="PS01095">
    <property type="entry name" value="GH18_1"/>
    <property type="match status" value="1"/>
</dbReference>
<dbReference type="RefSeq" id="WP_210535691.1">
    <property type="nucleotide sequence ID" value="NZ_JAGKTC010000001.1"/>
</dbReference>